<proteinExistence type="predicted"/>
<accession>C6M7W6</accession>
<sequence>SRLRAAVCLKPGCSQDAFLRPTNQPPSGGCVLKQDERQDDLLQNQPAAFGRLCVETMKDLVIDFDKLASRLRAAVC</sequence>
<evidence type="ECO:0000313" key="2">
    <source>
        <dbReference type="Proteomes" id="UP000005365"/>
    </source>
</evidence>
<feature type="non-terminal residue" evidence="1">
    <location>
        <position position="1"/>
    </location>
</feature>
<organism evidence="1 2">
    <name type="scientific">Neisseria sicca ATCC 29256</name>
    <dbReference type="NCBI Taxonomy" id="547045"/>
    <lineage>
        <taxon>Bacteria</taxon>
        <taxon>Pseudomonadati</taxon>
        <taxon>Pseudomonadota</taxon>
        <taxon>Betaproteobacteria</taxon>
        <taxon>Neisseriales</taxon>
        <taxon>Neisseriaceae</taxon>
        <taxon>Neisseria</taxon>
    </lineage>
</organism>
<protein>
    <submittedName>
        <fullName evidence="1">Uncharacterized protein</fullName>
    </submittedName>
</protein>
<reference evidence="1" key="1">
    <citation type="submission" date="2009-07" db="EMBL/GenBank/DDBJ databases">
        <authorList>
            <person name="Weinstock G."/>
            <person name="Sodergren E."/>
            <person name="Clifton S."/>
            <person name="Fulton L."/>
            <person name="Fulton B."/>
            <person name="Courtney L."/>
            <person name="Fronick C."/>
            <person name="Harrison M."/>
            <person name="Strong C."/>
            <person name="Farmer C."/>
            <person name="Delahaunty K."/>
            <person name="Markovic C."/>
            <person name="Hall O."/>
            <person name="Minx P."/>
            <person name="Tomlinson C."/>
            <person name="Mitreva M."/>
            <person name="Nelson J."/>
            <person name="Hou S."/>
            <person name="Wollam A."/>
            <person name="Pepin K.H."/>
            <person name="Johnson M."/>
            <person name="Bhonagiri V."/>
            <person name="Nash W.E."/>
            <person name="Warren W."/>
            <person name="Chinwalla A."/>
            <person name="Mardis E.R."/>
            <person name="Wilson R.K."/>
        </authorList>
    </citation>
    <scope>NUCLEOTIDE SEQUENCE [LARGE SCALE GENOMIC DNA]</scope>
    <source>
        <strain evidence="1">ATCC 29256</strain>
    </source>
</reference>
<comment type="caution">
    <text evidence="1">The sequence shown here is derived from an EMBL/GenBank/DDBJ whole genome shotgun (WGS) entry which is preliminary data.</text>
</comment>
<gene>
    <name evidence="1" type="ORF">NEISICOT_02631</name>
</gene>
<dbReference type="EMBL" id="ACKO02000018">
    <property type="protein sequence ID" value="EET43543.1"/>
    <property type="molecule type" value="Genomic_DNA"/>
</dbReference>
<dbReference type="AlphaFoldDB" id="C6M7W6"/>
<name>C6M7W6_NEISI</name>
<dbReference type="Proteomes" id="UP000005365">
    <property type="component" value="Unassembled WGS sequence"/>
</dbReference>
<keyword evidence="2" id="KW-1185">Reference proteome</keyword>
<evidence type="ECO:0000313" key="1">
    <source>
        <dbReference type="EMBL" id="EET43543.1"/>
    </source>
</evidence>